<accession>A0A518ET65</accession>
<dbReference type="AlphaFoldDB" id="A0A518ET65"/>
<dbReference type="InterPro" id="IPR053812">
    <property type="entry name" value="HTH_Sigma70_ECF-like"/>
</dbReference>
<dbReference type="SUPFAM" id="SSF88659">
    <property type="entry name" value="Sigma3 and sigma4 domains of RNA polymerase sigma factors"/>
    <property type="match status" value="1"/>
</dbReference>
<dbReference type="Proteomes" id="UP000320390">
    <property type="component" value="Chromosome"/>
</dbReference>
<dbReference type="InterPro" id="IPR013324">
    <property type="entry name" value="RNA_pol_sigma_r3/r4-like"/>
</dbReference>
<dbReference type="InterPro" id="IPR014284">
    <property type="entry name" value="RNA_pol_sigma-70_dom"/>
</dbReference>
<dbReference type="Gene3D" id="1.10.10.10">
    <property type="entry name" value="Winged helix-like DNA-binding domain superfamily/Winged helix DNA-binding domain"/>
    <property type="match status" value="1"/>
</dbReference>
<protein>
    <submittedName>
        <fullName evidence="2">ECF sigma factor</fullName>
    </submittedName>
</protein>
<dbReference type="NCBIfam" id="TIGR02999">
    <property type="entry name" value="Sig-70_X6"/>
    <property type="match status" value="1"/>
</dbReference>
<evidence type="ECO:0000313" key="2">
    <source>
        <dbReference type="EMBL" id="QDV07284.1"/>
    </source>
</evidence>
<keyword evidence="3" id="KW-1185">Reference proteome</keyword>
<dbReference type="GO" id="GO:0003700">
    <property type="term" value="F:DNA-binding transcription factor activity"/>
    <property type="evidence" value="ECO:0007669"/>
    <property type="project" value="InterPro"/>
</dbReference>
<name>A0A518ET65_9BACT</name>
<dbReference type="InterPro" id="IPR036388">
    <property type="entry name" value="WH-like_DNA-bd_sf"/>
</dbReference>
<dbReference type="OrthoDB" id="278371at2"/>
<sequence length="186" mass="20477">MAGSTTDASSTGDSTSPTEADGLEKLFAALYQDLYRSAARAMAKQGPGHTLQPTALVSEAYLKLMGGATVPYSDCDHFLLAASKAMRHVLVDHFRARTASTRPQGRVDIDLELLMGPYAERAVSLERIDEALTELGRRDADAAKLVELRFFGGVGMEEIARILDTPVRTLERRWSGIKRWLHERLS</sequence>
<reference evidence="2 3" key="1">
    <citation type="submission" date="2019-02" db="EMBL/GenBank/DDBJ databases">
        <title>Deep-cultivation of Planctomycetes and their phenomic and genomic characterization uncovers novel biology.</title>
        <authorList>
            <person name="Wiegand S."/>
            <person name="Jogler M."/>
            <person name="Boedeker C."/>
            <person name="Pinto D."/>
            <person name="Vollmers J."/>
            <person name="Rivas-Marin E."/>
            <person name="Kohn T."/>
            <person name="Peeters S.H."/>
            <person name="Heuer A."/>
            <person name="Rast P."/>
            <person name="Oberbeckmann S."/>
            <person name="Bunk B."/>
            <person name="Jeske O."/>
            <person name="Meyerdierks A."/>
            <person name="Storesund J.E."/>
            <person name="Kallscheuer N."/>
            <person name="Luecker S."/>
            <person name="Lage O.M."/>
            <person name="Pohl T."/>
            <person name="Merkel B.J."/>
            <person name="Hornburger P."/>
            <person name="Mueller R.-W."/>
            <person name="Bruemmer F."/>
            <person name="Labrenz M."/>
            <person name="Spormann A.M."/>
            <person name="Op den Camp H."/>
            <person name="Overmann J."/>
            <person name="Amann R."/>
            <person name="Jetten M.S.M."/>
            <person name="Mascher T."/>
            <person name="Medema M.H."/>
            <person name="Devos D.P."/>
            <person name="Kaster A.-K."/>
            <person name="Ovreas L."/>
            <person name="Rohde M."/>
            <person name="Galperin M.Y."/>
            <person name="Jogler C."/>
        </authorList>
    </citation>
    <scope>NUCLEOTIDE SEQUENCE [LARGE SCALE GENOMIC DNA]</scope>
    <source>
        <strain evidence="2 3">Poly30</strain>
    </source>
</reference>
<evidence type="ECO:0000259" key="1">
    <source>
        <dbReference type="Pfam" id="PF07638"/>
    </source>
</evidence>
<dbReference type="NCBIfam" id="TIGR02937">
    <property type="entry name" value="sigma70-ECF"/>
    <property type="match status" value="1"/>
</dbReference>
<dbReference type="RefSeq" id="WP_145198203.1">
    <property type="nucleotide sequence ID" value="NZ_CP036434.1"/>
</dbReference>
<proteinExistence type="predicted"/>
<dbReference type="EMBL" id="CP036434">
    <property type="protein sequence ID" value="QDV07284.1"/>
    <property type="molecule type" value="Genomic_DNA"/>
</dbReference>
<evidence type="ECO:0000313" key="3">
    <source>
        <dbReference type="Proteomes" id="UP000320390"/>
    </source>
</evidence>
<organism evidence="2 3">
    <name type="scientific">Saltatorellus ferox</name>
    <dbReference type="NCBI Taxonomy" id="2528018"/>
    <lineage>
        <taxon>Bacteria</taxon>
        <taxon>Pseudomonadati</taxon>
        <taxon>Planctomycetota</taxon>
        <taxon>Planctomycetia</taxon>
        <taxon>Planctomycetia incertae sedis</taxon>
        <taxon>Saltatorellus</taxon>
    </lineage>
</organism>
<dbReference type="Pfam" id="PF07638">
    <property type="entry name" value="Sigma70_ECF"/>
    <property type="match status" value="1"/>
</dbReference>
<dbReference type="GO" id="GO:0006352">
    <property type="term" value="P:DNA-templated transcription initiation"/>
    <property type="evidence" value="ECO:0007669"/>
    <property type="project" value="InterPro"/>
</dbReference>
<feature type="domain" description="RNA polymerase sigma-70 ECF-like HTH" evidence="1">
    <location>
        <begin position="21"/>
        <end position="185"/>
    </location>
</feature>
<dbReference type="InterPro" id="IPR011517">
    <property type="entry name" value="RNA_pol_sigma70_ECF-like"/>
</dbReference>
<gene>
    <name evidence="2" type="ORF">Poly30_28060</name>
</gene>